<dbReference type="AlphaFoldDB" id="K2JMV5"/>
<name>K2JMV5_9GAMM</name>
<proteinExistence type="predicted"/>
<accession>K2JMV5</accession>
<sequence length="184" mass="19544">MANSLFSRRRPLYYVQIWETRLKVVDVFAGTLFDEVPDVAISTDAKGQKTVVAIGAAAKAGPGVTLANPFSHPRTVLNDFFLAQALLRRSFALVKGARFAPAPRVVVQAMEKNQGGLSAIEVRAFEELLLGLGAKVVAVHQGQVLSMGELAAGPFWQGAKASSAKQSLLTLAIVLGALALAFIK</sequence>
<dbReference type="Proteomes" id="UP000006755">
    <property type="component" value="Unassembled WGS sequence"/>
</dbReference>
<dbReference type="OrthoDB" id="8612466at2"/>
<comment type="caution">
    <text evidence="1">The sequence shown here is derived from an EMBL/GenBank/DDBJ whole genome shotgun (WGS) entry which is preliminary data.</text>
</comment>
<dbReference type="EMBL" id="AMRI01000004">
    <property type="protein sequence ID" value="EKE76608.1"/>
    <property type="molecule type" value="Genomic_DNA"/>
</dbReference>
<dbReference type="STRING" id="745411.B3C1_03405"/>
<dbReference type="eggNOG" id="COG1077">
    <property type="taxonomic scope" value="Bacteria"/>
</dbReference>
<organism evidence="1 2">
    <name type="scientific">Gallaecimonas xiamenensis 3-C-1</name>
    <dbReference type="NCBI Taxonomy" id="745411"/>
    <lineage>
        <taxon>Bacteria</taxon>
        <taxon>Pseudomonadati</taxon>
        <taxon>Pseudomonadota</taxon>
        <taxon>Gammaproteobacteria</taxon>
        <taxon>Enterobacterales</taxon>
        <taxon>Gallaecimonadaceae</taxon>
        <taxon>Gallaecimonas</taxon>
    </lineage>
</organism>
<dbReference type="RefSeq" id="WP_008482928.1">
    <property type="nucleotide sequence ID" value="NZ_AMRI01000004.1"/>
</dbReference>
<gene>
    <name evidence="1" type="ORF">B3C1_03405</name>
</gene>
<evidence type="ECO:0000313" key="1">
    <source>
        <dbReference type="EMBL" id="EKE76608.1"/>
    </source>
</evidence>
<protein>
    <submittedName>
        <fullName evidence="1">Rod shape-determining-like protein</fullName>
    </submittedName>
</protein>
<keyword evidence="2" id="KW-1185">Reference proteome</keyword>
<reference evidence="1 2" key="1">
    <citation type="journal article" date="2012" name="J. Bacteriol.">
        <title>Genome Sequence of Gallaecimonas xiamenensis Type Strain 3-C-1.</title>
        <authorList>
            <person name="Lai Q."/>
            <person name="Wang L."/>
            <person name="Wang W."/>
            <person name="Shao Z."/>
        </authorList>
    </citation>
    <scope>NUCLEOTIDE SEQUENCE [LARGE SCALE GENOMIC DNA]</scope>
    <source>
        <strain evidence="1 2">3-C-1</strain>
    </source>
</reference>
<dbReference type="Gene3D" id="3.30.420.40">
    <property type="match status" value="1"/>
</dbReference>
<evidence type="ECO:0000313" key="2">
    <source>
        <dbReference type="Proteomes" id="UP000006755"/>
    </source>
</evidence>